<feature type="region of interest" description="Disordered" evidence="1">
    <location>
        <begin position="64"/>
        <end position="87"/>
    </location>
</feature>
<gene>
    <name evidence="2" type="ORF">C8F04DRAFT_1197352</name>
</gene>
<dbReference type="Proteomes" id="UP001218188">
    <property type="component" value="Unassembled WGS sequence"/>
</dbReference>
<organism evidence="2 3">
    <name type="scientific">Mycena alexandri</name>
    <dbReference type="NCBI Taxonomy" id="1745969"/>
    <lineage>
        <taxon>Eukaryota</taxon>
        <taxon>Fungi</taxon>
        <taxon>Dikarya</taxon>
        <taxon>Basidiomycota</taxon>
        <taxon>Agaricomycotina</taxon>
        <taxon>Agaricomycetes</taxon>
        <taxon>Agaricomycetidae</taxon>
        <taxon>Agaricales</taxon>
        <taxon>Marasmiineae</taxon>
        <taxon>Mycenaceae</taxon>
        <taxon>Mycena</taxon>
    </lineage>
</organism>
<evidence type="ECO:0000313" key="3">
    <source>
        <dbReference type="Proteomes" id="UP001218188"/>
    </source>
</evidence>
<comment type="caution">
    <text evidence="2">The sequence shown here is derived from an EMBL/GenBank/DDBJ whole genome shotgun (WGS) entry which is preliminary data.</text>
</comment>
<evidence type="ECO:0000313" key="2">
    <source>
        <dbReference type="EMBL" id="KAJ7019778.1"/>
    </source>
</evidence>
<dbReference type="EMBL" id="JARJCM010000283">
    <property type="protein sequence ID" value="KAJ7019778.1"/>
    <property type="molecule type" value="Genomic_DNA"/>
</dbReference>
<sequence>MTHSAQTPIFKLTHDPTHLNSAPFVPETTTLLHQAPNRMLVLPADYLQDDLDLDLEFEDFLLESESPGGQNPKFTPPPPIESTHPTVHHLDQPNLLHLLGQKRTADSIASVVTRVIAKADVQTVAVSNVKEGAQKNLTRGATRDDCRPVPT</sequence>
<reference evidence="2" key="1">
    <citation type="submission" date="2023-03" db="EMBL/GenBank/DDBJ databases">
        <title>Massive genome expansion in bonnet fungi (Mycena s.s.) driven by repeated elements and novel gene families across ecological guilds.</title>
        <authorList>
            <consortium name="Lawrence Berkeley National Laboratory"/>
            <person name="Harder C.B."/>
            <person name="Miyauchi S."/>
            <person name="Viragh M."/>
            <person name="Kuo A."/>
            <person name="Thoen E."/>
            <person name="Andreopoulos B."/>
            <person name="Lu D."/>
            <person name="Skrede I."/>
            <person name="Drula E."/>
            <person name="Henrissat B."/>
            <person name="Morin E."/>
            <person name="Kohler A."/>
            <person name="Barry K."/>
            <person name="LaButti K."/>
            <person name="Morin E."/>
            <person name="Salamov A."/>
            <person name="Lipzen A."/>
            <person name="Mereny Z."/>
            <person name="Hegedus B."/>
            <person name="Baldrian P."/>
            <person name="Stursova M."/>
            <person name="Weitz H."/>
            <person name="Taylor A."/>
            <person name="Grigoriev I.V."/>
            <person name="Nagy L.G."/>
            <person name="Martin F."/>
            <person name="Kauserud H."/>
        </authorList>
    </citation>
    <scope>NUCLEOTIDE SEQUENCE</scope>
    <source>
        <strain evidence="2">CBHHK200</strain>
    </source>
</reference>
<name>A0AAD6WMG9_9AGAR</name>
<dbReference type="AlphaFoldDB" id="A0AAD6WMG9"/>
<protein>
    <submittedName>
        <fullName evidence="2">Uncharacterized protein</fullName>
    </submittedName>
</protein>
<keyword evidence="3" id="KW-1185">Reference proteome</keyword>
<evidence type="ECO:0000256" key="1">
    <source>
        <dbReference type="SAM" id="MobiDB-lite"/>
    </source>
</evidence>
<accession>A0AAD6WMG9</accession>
<proteinExistence type="predicted"/>